<evidence type="ECO:0000313" key="2">
    <source>
        <dbReference type="Proteomes" id="UP001281147"/>
    </source>
</evidence>
<comment type="caution">
    <text evidence="1">The sequence shown here is derived from an EMBL/GenBank/DDBJ whole genome shotgun (WGS) entry which is preliminary data.</text>
</comment>
<dbReference type="EMBL" id="JAUTXU010000281">
    <property type="protein sequence ID" value="KAK3690741.1"/>
    <property type="molecule type" value="Genomic_DNA"/>
</dbReference>
<proteinExistence type="predicted"/>
<name>A0ACC3MGF3_9PEZI</name>
<organism evidence="1 2">
    <name type="scientific">Vermiconidia calcicola</name>
    <dbReference type="NCBI Taxonomy" id="1690605"/>
    <lineage>
        <taxon>Eukaryota</taxon>
        <taxon>Fungi</taxon>
        <taxon>Dikarya</taxon>
        <taxon>Ascomycota</taxon>
        <taxon>Pezizomycotina</taxon>
        <taxon>Dothideomycetes</taxon>
        <taxon>Dothideomycetidae</taxon>
        <taxon>Mycosphaerellales</taxon>
        <taxon>Extremaceae</taxon>
        <taxon>Vermiconidia</taxon>
    </lineage>
</organism>
<accession>A0ACC3MGF3</accession>
<reference evidence="1" key="1">
    <citation type="submission" date="2023-07" db="EMBL/GenBank/DDBJ databases">
        <title>Black Yeasts Isolated from many extreme environments.</title>
        <authorList>
            <person name="Coleine C."/>
            <person name="Stajich J.E."/>
            <person name="Selbmann L."/>
        </authorList>
    </citation>
    <scope>NUCLEOTIDE SEQUENCE</scope>
    <source>
        <strain evidence="1">CCFEE 5714</strain>
    </source>
</reference>
<keyword evidence="2" id="KW-1185">Reference proteome</keyword>
<evidence type="ECO:0000313" key="1">
    <source>
        <dbReference type="EMBL" id="KAK3690741.1"/>
    </source>
</evidence>
<gene>
    <name evidence="1" type="ORF">LTR37_019007</name>
</gene>
<protein>
    <submittedName>
        <fullName evidence="1">Uncharacterized protein</fullName>
    </submittedName>
</protein>
<sequence>MSDIKPLHLYSHASGPNPWKVAMVLEELSIPYETEMMEFGALKQEPYVSVNPNGRVPAIKDPNTGITLWETGAIIDYLLDYYDKENKLQYAEFPQKYHQKSWEHFQMSGQGPYYGQLAWFMMFHPEKNITSAIDRYANEVKRVLGVIDSHLTKTSTEYLVGDKVTYVDIMFVSWNTIVPGLLSDWDWQGTYPKCYEWNQKLLNRTAIKKVLEDKKTASGH</sequence>
<dbReference type="Proteomes" id="UP001281147">
    <property type="component" value="Unassembled WGS sequence"/>
</dbReference>